<evidence type="ECO:0000313" key="3">
    <source>
        <dbReference type="EMBL" id="CBH76202.1"/>
    </source>
</evidence>
<dbReference type="Pfam" id="PF11997">
    <property type="entry name" value="DUF3492"/>
    <property type="match status" value="1"/>
</dbReference>
<dbReference type="NCBIfam" id="NF038011">
    <property type="entry name" value="PelF"/>
    <property type="match status" value="1"/>
</dbReference>
<dbReference type="Pfam" id="PF00534">
    <property type="entry name" value="Glycos_transf_1"/>
    <property type="match status" value="1"/>
</dbReference>
<dbReference type="Gene3D" id="3.40.50.2000">
    <property type="entry name" value="Glycogen Phosphorylase B"/>
    <property type="match status" value="2"/>
</dbReference>
<accession>E6PIB2</accession>
<dbReference type="GO" id="GO:0016757">
    <property type="term" value="F:glycosyltransferase activity"/>
    <property type="evidence" value="ECO:0007669"/>
    <property type="project" value="TreeGrafter"/>
</dbReference>
<dbReference type="PANTHER" id="PTHR12526">
    <property type="entry name" value="GLYCOSYLTRANSFERASE"/>
    <property type="match status" value="1"/>
</dbReference>
<dbReference type="InterPro" id="IPR047691">
    <property type="entry name" value="PelF-like"/>
</dbReference>
<protein>
    <submittedName>
        <fullName evidence="3">Putative glycosyltransferase</fullName>
    </submittedName>
</protein>
<dbReference type="SUPFAM" id="SSF53756">
    <property type="entry name" value="UDP-Glycosyltransferase/glycogen phosphorylase"/>
    <property type="match status" value="1"/>
</dbReference>
<reference evidence="3" key="1">
    <citation type="submission" date="2009-10" db="EMBL/GenBank/DDBJ databases">
        <title>Diversity of trophic interactions inside an arsenic-rich microbial ecosystem.</title>
        <authorList>
            <person name="Bertin P.N."/>
            <person name="Heinrich-Salmeron A."/>
            <person name="Pelletier E."/>
            <person name="Goulhen-Chollet F."/>
            <person name="Arsene-Ploetze F."/>
            <person name="Gallien S."/>
            <person name="Calteau A."/>
            <person name="Vallenet D."/>
            <person name="Casiot C."/>
            <person name="Chane-Woon-Ming B."/>
            <person name="Giloteaux L."/>
            <person name="Barakat M."/>
            <person name="Bonnefoy V."/>
            <person name="Bruneel O."/>
            <person name="Chandler M."/>
            <person name="Cleiss J."/>
            <person name="Duran R."/>
            <person name="Elbaz-Poulichet F."/>
            <person name="Fonknechten N."/>
            <person name="Lauga B."/>
            <person name="Mornico D."/>
            <person name="Ortet P."/>
            <person name="Schaeffer C."/>
            <person name="Siguier P."/>
            <person name="Alexander Thil Smith A."/>
            <person name="Van Dorsselaer A."/>
            <person name="Weissenbach J."/>
            <person name="Medigue C."/>
            <person name="Le Paslier D."/>
        </authorList>
    </citation>
    <scope>NUCLEOTIDE SEQUENCE</scope>
</reference>
<comment type="caution">
    <text evidence="3">The sequence shown here is derived from an EMBL/GenBank/DDBJ whole genome shotgun (WGS) entry which is preliminary data.</text>
</comment>
<dbReference type="InterPro" id="IPR001296">
    <property type="entry name" value="Glyco_trans_1"/>
</dbReference>
<gene>
    <name evidence="3" type="ORF">CARN1_0682</name>
</gene>
<name>E6PIB2_9ZZZZ</name>
<proteinExistence type="predicted"/>
<sequence>MRSLLLTEGTYPYVRGGVSTWCHLLISGLSEVEFTIFALVGNPSSSVEYVAPPNVARTIALPLWGHERMSEYSGADLRSEGRRDPRALREEFVPLFAAFLDEIVRGMESAQPQRLVDAIGGIYTYFRRHDYDWTMRREEVWNVTLAQFRASAWHDRFMSALEAIELTRSFYRYLAPLAIEIPSSDIVHSSAAGLCGLVAIAAKSALGFPVVLTEHGVYLRERVLELARAGFPFSDRSIKKNLFSAIARATYAVADIIAPVCSYNATWERFYGVPEERILVIYNGVDETRFDDRNYRPERPTVTAMVRIDPLKDLETLVASAPFVRDRFPDVVFDIWGPVHDEAYNVRVLDLVRVLGLEECVRFRGSTSDPASAYAGASVVALSSISEGFPYSVIEAMMCAKPVVATDVGGAREAIGDCGTVVPPKRPQRLAEALCDLLARPEEAAALGKMARERALELFTLNGCLANYRALYDEVGSAVSRGAAT</sequence>
<dbReference type="EMBL" id="CABL01000019">
    <property type="protein sequence ID" value="CBH76202.1"/>
    <property type="molecule type" value="Genomic_DNA"/>
</dbReference>
<keyword evidence="3" id="KW-0808">Transferase</keyword>
<dbReference type="PANTHER" id="PTHR12526:SF636">
    <property type="entry name" value="BLL3647 PROTEIN"/>
    <property type="match status" value="1"/>
</dbReference>
<evidence type="ECO:0000259" key="2">
    <source>
        <dbReference type="Pfam" id="PF11997"/>
    </source>
</evidence>
<dbReference type="InterPro" id="IPR022622">
    <property type="entry name" value="DUF3492"/>
</dbReference>
<organism evidence="3">
    <name type="scientific">mine drainage metagenome</name>
    <dbReference type="NCBI Taxonomy" id="410659"/>
    <lineage>
        <taxon>unclassified sequences</taxon>
        <taxon>metagenomes</taxon>
        <taxon>ecological metagenomes</taxon>
    </lineage>
</organism>
<feature type="domain" description="Glycosyl transferase family 1" evidence="1">
    <location>
        <begin position="292"/>
        <end position="454"/>
    </location>
</feature>
<dbReference type="AlphaFoldDB" id="E6PIB2"/>
<evidence type="ECO:0000259" key="1">
    <source>
        <dbReference type="Pfam" id="PF00534"/>
    </source>
</evidence>
<feature type="domain" description="DUF3492" evidence="2">
    <location>
        <begin position="4"/>
        <end position="275"/>
    </location>
</feature>